<protein>
    <submittedName>
        <fullName evidence="2">Uncharacterized protein</fullName>
    </submittedName>
</protein>
<evidence type="ECO:0000313" key="2">
    <source>
        <dbReference type="EMBL" id="ASY63588.1"/>
    </source>
</evidence>
<accession>A0A249PCE7</accession>
<evidence type="ECO:0000256" key="1">
    <source>
        <dbReference type="SAM" id="MobiDB-lite"/>
    </source>
</evidence>
<gene>
    <name evidence="2" type="ORF">SJ05684_c21470</name>
</gene>
<reference evidence="2 3" key="1">
    <citation type="submission" date="2017-08" db="EMBL/GenBank/DDBJ databases">
        <title>Multipartite genome sequences of Sinorhizobium species nodulating soybeans.</title>
        <authorList>
            <person name="Tian C.F."/>
        </authorList>
    </citation>
    <scope>NUCLEOTIDE SEQUENCE [LARGE SCALE GENOMIC DNA]</scope>
    <source>
        <strain evidence="2 3">CCBAU 05684</strain>
    </source>
</reference>
<dbReference type="AlphaFoldDB" id="A0A249PCE7"/>
<feature type="region of interest" description="Disordered" evidence="1">
    <location>
        <begin position="1"/>
        <end position="37"/>
    </location>
</feature>
<keyword evidence="3" id="KW-1185">Reference proteome</keyword>
<proteinExistence type="predicted"/>
<dbReference type="KEGG" id="esj:SJ05684_c21470"/>
<name>A0A249PCE7_9HYPH</name>
<dbReference type="Proteomes" id="UP000217211">
    <property type="component" value="Chromosome"/>
</dbReference>
<organism evidence="2 3">
    <name type="scientific">Sinorhizobium sojae CCBAU 05684</name>
    <dbReference type="NCBI Taxonomy" id="716928"/>
    <lineage>
        <taxon>Bacteria</taxon>
        <taxon>Pseudomonadati</taxon>
        <taxon>Pseudomonadota</taxon>
        <taxon>Alphaproteobacteria</taxon>
        <taxon>Hyphomicrobiales</taxon>
        <taxon>Rhizobiaceae</taxon>
        <taxon>Sinorhizobium/Ensifer group</taxon>
        <taxon>Sinorhizobium</taxon>
    </lineage>
</organism>
<dbReference type="EMBL" id="CP023067">
    <property type="protein sequence ID" value="ASY63588.1"/>
    <property type="molecule type" value="Genomic_DNA"/>
</dbReference>
<sequence>MSGLDRAKPHQPAAADRSPGRSAFHAASPPRRAASFG</sequence>
<evidence type="ECO:0000313" key="3">
    <source>
        <dbReference type="Proteomes" id="UP000217211"/>
    </source>
</evidence>